<proteinExistence type="inferred from homology"/>
<dbReference type="Proteomes" id="UP000640426">
    <property type="component" value="Unassembled WGS sequence"/>
</dbReference>
<reference evidence="4" key="1">
    <citation type="submission" date="2020-12" db="EMBL/GenBank/DDBJ databases">
        <title>Hymenobacter sp.</title>
        <authorList>
            <person name="Kim M.K."/>
        </authorList>
    </citation>
    <scope>NUCLEOTIDE SEQUENCE [LARGE SCALE GENOMIC DNA]</scope>
    <source>
        <strain evidence="4">BT553</strain>
    </source>
</reference>
<comment type="similarity">
    <text evidence="1">Belongs to the RelE toxin family.</text>
</comment>
<dbReference type="RefSeq" id="WP_199036268.1">
    <property type="nucleotide sequence ID" value="NZ_JAELXS010000003.1"/>
</dbReference>
<organism evidence="3 4">
    <name type="scientific">Sphingomonas mollis</name>
    <dbReference type="NCBI Taxonomy" id="2795726"/>
    <lineage>
        <taxon>Bacteria</taxon>
        <taxon>Pseudomonadati</taxon>
        <taxon>Pseudomonadota</taxon>
        <taxon>Alphaproteobacteria</taxon>
        <taxon>Sphingomonadales</taxon>
        <taxon>Sphingomonadaceae</taxon>
        <taxon>Sphingomonas</taxon>
    </lineage>
</organism>
<gene>
    <name evidence="3" type="ORF">JAO74_06370</name>
</gene>
<dbReference type="InterPro" id="IPR007712">
    <property type="entry name" value="RelE/ParE_toxin"/>
</dbReference>
<comment type="caution">
    <text evidence="3">The sequence shown here is derived from an EMBL/GenBank/DDBJ whole genome shotgun (WGS) entry which is preliminary data.</text>
</comment>
<dbReference type="InterPro" id="IPR035093">
    <property type="entry name" value="RelE/ParE_toxin_dom_sf"/>
</dbReference>
<keyword evidence="4" id="KW-1185">Reference proteome</keyword>
<dbReference type="EMBL" id="JAELXS010000003">
    <property type="protein sequence ID" value="MBJ6121413.1"/>
    <property type="molecule type" value="Genomic_DNA"/>
</dbReference>
<accession>A0ABS0XNV4</accession>
<evidence type="ECO:0000313" key="3">
    <source>
        <dbReference type="EMBL" id="MBJ6121413.1"/>
    </source>
</evidence>
<evidence type="ECO:0000313" key="4">
    <source>
        <dbReference type="Proteomes" id="UP000640426"/>
    </source>
</evidence>
<dbReference type="PANTHER" id="PTHR33755">
    <property type="entry name" value="TOXIN PARE1-RELATED"/>
    <property type="match status" value="1"/>
</dbReference>
<dbReference type="Gene3D" id="3.30.2310.20">
    <property type="entry name" value="RelE-like"/>
    <property type="match status" value="1"/>
</dbReference>
<name>A0ABS0XNV4_9SPHN</name>
<keyword evidence="2" id="KW-1277">Toxin-antitoxin system</keyword>
<dbReference type="Pfam" id="PF05016">
    <property type="entry name" value="ParE_toxin"/>
    <property type="match status" value="1"/>
</dbReference>
<dbReference type="InterPro" id="IPR051803">
    <property type="entry name" value="TA_system_RelE-like_toxin"/>
</dbReference>
<evidence type="ECO:0000256" key="1">
    <source>
        <dbReference type="ARBA" id="ARBA00006226"/>
    </source>
</evidence>
<sequence length="96" mass="10998">MPASIEWSRPALIDLRNIGSWLNDQASGEVALRTLSAIRRRATFLETHPHGGRPEADGLRVLLVRGTPYLIIYRIFADSVQVLRIRHEREDWQVVP</sequence>
<protein>
    <submittedName>
        <fullName evidence="3">Type II toxin-antitoxin system RelE/ParE family toxin</fullName>
    </submittedName>
</protein>
<evidence type="ECO:0000256" key="2">
    <source>
        <dbReference type="ARBA" id="ARBA00022649"/>
    </source>
</evidence>